<keyword evidence="3" id="KW-0521">NADP</keyword>
<gene>
    <name evidence="8" type="ORF">AS25_02455</name>
</gene>
<dbReference type="AlphaFoldDB" id="A0A0B0DGI8"/>
<feature type="domain" description="Glucose-6-phosphate dehydrogenase C-terminal" evidence="7">
    <location>
        <begin position="188"/>
        <end position="470"/>
    </location>
</feature>
<dbReference type="Gene3D" id="3.40.50.720">
    <property type="entry name" value="NAD(P)-binding Rossmann-like Domain"/>
    <property type="match status" value="1"/>
</dbReference>
<dbReference type="Gene3D" id="3.30.360.10">
    <property type="entry name" value="Dihydrodipicolinate Reductase, domain 2"/>
    <property type="match status" value="1"/>
</dbReference>
<dbReference type="PANTHER" id="PTHR23429">
    <property type="entry name" value="GLUCOSE-6-PHOSPHATE 1-DEHYDROGENASE G6PD"/>
    <property type="match status" value="1"/>
</dbReference>
<evidence type="ECO:0000256" key="4">
    <source>
        <dbReference type="ARBA" id="ARBA00023002"/>
    </source>
</evidence>
<organism evidence="8 9">
    <name type="scientific">Kocuria marina</name>
    <dbReference type="NCBI Taxonomy" id="223184"/>
    <lineage>
        <taxon>Bacteria</taxon>
        <taxon>Bacillati</taxon>
        <taxon>Actinomycetota</taxon>
        <taxon>Actinomycetes</taxon>
        <taxon>Micrococcales</taxon>
        <taxon>Micrococcaceae</taxon>
        <taxon>Kocuria</taxon>
    </lineage>
</organism>
<evidence type="ECO:0000256" key="2">
    <source>
        <dbReference type="ARBA" id="ARBA00022526"/>
    </source>
</evidence>
<dbReference type="InterPro" id="IPR022674">
    <property type="entry name" value="G6P_DH_NAD-bd"/>
</dbReference>
<comment type="caution">
    <text evidence="8">The sequence shown here is derived from an EMBL/GenBank/DDBJ whole genome shotgun (WGS) entry which is preliminary data.</text>
</comment>
<dbReference type="SUPFAM" id="SSF55347">
    <property type="entry name" value="Glyceraldehyde-3-phosphate dehydrogenase-like, C-terminal domain"/>
    <property type="match status" value="1"/>
</dbReference>
<dbReference type="InterPro" id="IPR036291">
    <property type="entry name" value="NAD(P)-bd_dom_sf"/>
</dbReference>
<evidence type="ECO:0000259" key="6">
    <source>
        <dbReference type="Pfam" id="PF00479"/>
    </source>
</evidence>
<protein>
    <submittedName>
        <fullName evidence="8">Glucose-6-phosphate dehydrogenase</fullName>
    </submittedName>
</protein>
<evidence type="ECO:0000256" key="5">
    <source>
        <dbReference type="ARBA" id="ARBA00023277"/>
    </source>
</evidence>
<dbReference type="SUPFAM" id="SSF51735">
    <property type="entry name" value="NAD(P)-binding Rossmann-fold domains"/>
    <property type="match status" value="1"/>
</dbReference>
<dbReference type="GO" id="GO:0009051">
    <property type="term" value="P:pentose-phosphate shunt, oxidative branch"/>
    <property type="evidence" value="ECO:0007669"/>
    <property type="project" value="TreeGrafter"/>
</dbReference>
<dbReference type="GO" id="GO:0004345">
    <property type="term" value="F:glucose-6-phosphate dehydrogenase activity"/>
    <property type="evidence" value="ECO:0007669"/>
    <property type="project" value="InterPro"/>
</dbReference>
<dbReference type="InterPro" id="IPR022675">
    <property type="entry name" value="G6P_DH_C"/>
</dbReference>
<dbReference type="EMBL" id="JROM01000011">
    <property type="protein sequence ID" value="KHE75277.1"/>
    <property type="molecule type" value="Genomic_DNA"/>
</dbReference>
<keyword evidence="5" id="KW-0119">Carbohydrate metabolism</keyword>
<keyword evidence="4" id="KW-0560">Oxidoreductase</keyword>
<name>A0A0B0DGI8_9MICC</name>
<evidence type="ECO:0000313" key="8">
    <source>
        <dbReference type="EMBL" id="KHE75277.1"/>
    </source>
</evidence>
<dbReference type="GO" id="GO:0005829">
    <property type="term" value="C:cytosol"/>
    <property type="evidence" value="ECO:0007669"/>
    <property type="project" value="TreeGrafter"/>
</dbReference>
<dbReference type="GO" id="GO:0006006">
    <property type="term" value="P:glucose metabolic process"/>
    <property type="evidence" value="ECO:0007669"/>
    <property type="project" value="UniProtKB-KW"/>
</dbReference>
<dbReference type="InterPro" id="IPR001282">
    <property type="entry name" value="G6P_DH"/>
</dbReference>
<accession>A0A0B0DGI8</accession>
<feature type="domain" description="Glucose-6-phosphate dehydrogenase NAD-binding" evidence="6">
    <location>
        <begin position="8"/>
        <end position="179"/>
    </location>
</feature>
<evidence type="ECO:0000313" key="9">
    <source>
        <dbReference type="Proteomes" id="UP000030664"/>
    </source>
</evidence>
<dbReference type="PRINTS" id="PR00079">
    <property type="entry name" value="G6PDHDRGNASE"/>
</dbReference>
<comment type="pathway">
    <text evidence="1">Carbohydrate degradation; pentose phosphate pathway; D-ribulose 5-phosphate from D-glucose 6-phosphate (oxidative stage): step 1/3.</text>
</comment>
<reference evidence="8 9" key="1">
    <citation type="submission" date="2014-09" db="EMBL/GenBank/DDBJ databases">
        <title>High-quality draft genome sequence of Kocuria marina SO9-6, an actinobacterium isolated from a copper mine.</title>
        <authorList>
            <person name="Castro D.B."/>
            <person name="Pereira L.B."/>
            <person name="Silva M.V."/>
            <person name="Silva B.P."/>
            <person name="Zanardi B.R."/>
            <person name="Carlos C."/>
            <person name="Belgini D.R."/>
            <person name="Limache E.G."/>
            <person name="Lacerda G.V."/>
            <person name="Nery M.B."/>
            <person name="Gomes M.B."/>
            <person name="Souza S."/>
            <person name="Silva T.M."/>
            <person name="Rodrigues V.D."/>
            <person name="Paulino L.C."/>
            <person name="Vicentini R."/>
            <person name="Ferraz L.F."/>
            <person name="Ottoboni L.M."/>
        </authorList>
    </citation>
    <scope>NUCLEOTIDE SEQUENCE [LARGE SCALE GENOMIC DNA]</scope>
    <source>
        <strain evidence="8 9">SO9-6</strain>
    </source>
</reference>
<proteinExistence type="predicted"/>
<dbReference type="STRING" id="223184.AS25_02455"/>
<dbReference type="Pfam" id="PF02781">
    <property type="entry name" value="G6PD_C"/>
    <property type="match status" value="1"/>
</dbReference>
<evidence type="ECO:0000256" key="3">
    <source>
        <dbReference type="ARBA" id="ARBA00022857"/>
    </source>
</evidence>
<dbReference type="NCBIfam" id="NF009492">
    <property type="entry name" value="PRK12853.1-3"/>
    <property type="match status" value="1"/>
</dbReference>
<evidence type="ECO:0000256" key="1">
    <source>
        <dbReference type="ARBA" id="ARBA00004937"/>
    </source>
</evidence>
<dbReference type="GO" id="GO:0050661">
    <property type="term" value="F:NADP binding"/>
    <property type="evidence" value="ECO:0007669"/>
    <property type="project" value="InterPro"/>
</dbReference>
<dbReference type="Pfam" id="PF00479">
    <property type="entry name" value="G6PD_N"/>
    <property type="match status" value="1"/>
</dbReference>
<sequence>MEDIKTLVILGGSGDLSARLLLPGLGSLLHLQPEREMTVIGAALGEFPGPLGPDDDVRGEDWPSTVAKAFASVGASGPSVTHAQETTRWVDCDVSEASDMRSLLDDVEGPVCLYFALAPAITRKACETLASLESLPDGLYLALEKPVGTDLDSARSLNALVGTLVDEEHTFRVDHFLGMPGVLDIAGLRFANRILEPVWNRENVESIEIVFDETLGLEGRGDFYDATGAARDMLQSHLLQVMALTMMDPPSRFDPVEVPANTAHVLRATRLWDQESARHSDDAHEITPVVRGRYTAGTVGGHDLPDYASEKGVDPSRETETFAQVTLEVDTWRWSGVPVTLRSGKAIGNPAQHIRVNFRKPPHSYHGWPQPTAADALSVGFEEEHVQLELNVGSPYDSRGMNRLTLSSATPEPGLTAYGSVMRWIMAGDPTFTVRADATEQGWRIIDLIQHAYDTSAPLREYAAGSGGPVSL</sequence>
<dbReference type="Proteomes" id="UP000030664">
    <property type="component" value="Unassembled WGS sequence"/>
</dbReference>
<evidence type="ECO:0000259" key="7">
    <source>
        <dbReference type="Pfam" id="PF02781"/>
    </source>
</evidence>
<dbReference type="PANTHER" id="PTHR23429:SF0">
    <property type="entry name" value="GLUCOSE-6-PHOSPHATE 1-DEHYDROGENASE"/>
    <property type="match status" value="1"/>
</dbReference>
<keyword evidence="2" id="KW-0313">Glucose metabolism</keyword>
<dbReference type="RefSeq" id="WP_035960919.1">
    <property type="nucleotide sequence ID" value="NZ_JROM01000011.1"/>
</dbReference>
<dbReference type="eggNOG" id="COG0364">
    <property type="taxonomic scope" value="Bacteria"/>
</dbReference>